<dbReference type="AlphaFoldDB" id="A0A9P1CG11"/>
<evidence type="ECO:0000313" key="4">
    <source>
        <dbReference type="EMBL" id="CAI3989561.1"/>
    </source>
</evidence>
<proteinExistence type="predicted"/>
<dbReference type="InterPro" id="IPR027417">
    <property type="entry name" value="P-loop_NTPase"/>
</dbReference>
<dbReference type="OrthoDB" id="443992at2759"/>
<gene>
    <name evidence="4" type="ORF">C1SCF055_LOCUS16628</name>
</gene>
<dbReference type="EMBL" id="CAMXCT010001381">
    <property type="protein sequence ID" value="CAI3989561.1"/>
    <property type="molecule type" value="Genomic_DNA"/>
</dbReference>
<keyword evidence="2" id="KW-0812">Transmembrane</keyword>
<feature type="region of interest" description="Disordered" evidence="1">
    <location>
        <begin position="373"/>
        <end position="416"/>
    </location>
</feature>
<dbReference type="SUPFAM" id="SSF52540">
    <property type="entry name" value="P-loop containing nucleoside triphosphate hydrolases"/>
    <property type="match status" value="1"/>
</dbReference>
<evidence type="ECO:0000313" key="6">
    <source>
        <dbReference type="Proteomes" id="UP001152797"/>
    </source>
</evidence>
<dbReference type="PROSITE" id="PS51192">
    <property type="entry name" value="HELICASE_ATP_BIND_1"/>
    <property type="match status" value="1"/>
</dbReference>
<accession>A0A9P1CG11</accession>
<feature type="transmembrane region" description="Helical" evidence="2">
    <location>
        <begin position="28"/>
        <end position="47"/>
    </location>
</feature>
<organism evidence="4">
    <name type="scientific">Cladocopium goreaui</name>
    <dbReference type="NCBI Taxonomy" id="2562237"/>
    <lineage>
        <taxon>Eukaryota</taxon>
        <taxon>Sar</taxon>
        <taxon>Alveolata</taxon>
        <taxon>Dinophyceae</taxon>
        <taxon>Suessiales</taxon>
        <taxon>Symbiodiniaceae</taxon>
        <taxon>Cladocopium</taxon>
    </lineage>
</organism>
<sequence length="756" mass="83552">MSAPAGAGKTFVAVQCACNKITKSSEGLVLFVAPSISLGLYFFQWLAQRCAKDLSLDNVLSRIVLMISPYESFLSLHDEGGRLKPRCLSESRMQFILAIVDESHDVFRSTEYHSFFDYKVEAEQCLLLSSKSQASGDECTFTGVTALNLTEIVRSSQRIVAASAAFQGSPDEKEGVASLCPAGPPLKSFLFESDRDTVDYEKYAEKTVAALWDLMGTYAGLSFHRRIALLVPKYFLQNFKQRMQDHLAHCFAGRNFALTSFQEALSVLPNREEKRTMAEVIIMDTVENCKGLEQLIIVCIGLDEKLGSQKANCKTRASIYQAITRAQLQAIVVNQRLQGGWFEFLGLVKFKEDIFDEFSAMAETDTQAAAQSISQAVPSGDAHRSELRPPLMRGQSEPSTHDELKAGGPAPAVKDSSVWDTEHNDIKLIHQLQFDPRKASSAASTGDMRSAAASQQGHLLLSGRRNKDEINEYMKAVKKQLEARNVPVFMVEATVGQSFADVTRIGLGRAKGIVTFCTSEYGAYTGMGYETFHELEYAHDHRLPLFPIRLCEQWPPAPQDNERGIYQNQLVFKNGLVYIDDRQMNKAQHVADQIAESVAHMSREAVLISLKDWNLGETTGEAPRSVVVQAVVRCLITRMSRWNMRAWAVAARQFGSLTCGSSEIGTGFITRLYKAAAAVAIDAKADEAAAKDCQDLRLLNSLSGLQDIHEAAEEGNVGAVRHFLRVDPESLKTTYGRFGRSLGAEVGSYEADPRLP</sequence>
<feature type="domain" description="Helicase ATP-binding" evidence="3">
    <location>
        <begin position="1"/>
        <end position="129"/>
    </location>
</feature>
<keyword evidence="2" id="KW-0472">Membrane</keyword>
<protein>
    <recommendedName>
        <fullName evidence="3">Helicase ATP-binding domain-containing protein</fullName>
    </recommendedName>
</protein>
<reference evidence="5 6" key="2">
    <citation type="submission" date="2024-05" db="EMBL/GenBank/DDBJ databases">
        <authorList>
            <person name="Chen Y."/>
            <person name="Shah S."/>
            <person name="Dougan E. K."/>
            <person name="Thang M."/>
            <person name="Chan C."/>
        </authorList>
    </citation>
    <scope>NUCLEOTIDE SEQUENCE [LARGE SCALE GENOMIC DNA]</scope>
</reference>
<evidence type="ECO:0000259" key="3">
    <source>
        <dbReference type="PROSITE" id="PS51192"/>
    </source>
</evidence>
<dbReference type="Proteomes" id="UP001152797">
    <property type="component" value="Unassembled WGS sequence"/>
</dbReference>
<name>A0A9P1CG11_9DINO</name>
<comment type="caution">
    <text evidence="4">The sequence shown here is derived from an EMBL/GenBank/DDBJ whole genome shotgun (WGS) entry which is preliminary data.</text>
</comment>
<evidence type="ECO:0000256" key="1">
    <source>
        <dbReference type="SAM" id="MobiDB-lite"/>
    </source>
</evidence>
<dbReference type="Gene3D" id="3.40.50.300">
    <property type="entry name" value="P-loop containing nucleotide triphosphate hydrolases"/>
    <property type="match status" value="1"/>
</dbReference>
<dbReference type="EMBL" id="CAMXCT030001381">
    <property type="protein sequence ID" value="CAL4776873.1"/>
    <property type="molecule type" value="Genomic_DNA"/>
</dbReference>
<dbReference type="InterPro" id="IPR014001">
    <property type="entry name" value="Helicase_ATP-bd"/>
</dbReference>
<evidence type="ECO:0000313" key="5">
    <source>
        <dbReference type="EMBL" id="CAL4776873.1"/>
    </source>
</evidence>
<evidence type="ECO:0000256" key="2">
    <source>
        <dbReference type="SAM" id="Phobius"/>
    </source>
</evidence>
<keyword evidence="6" id="KW-1185">Reference proteome</keyword>
<dbReference type="EMBL" id="CAMXCT020001381">
    <property type="protein sequence ID" value="CAL1142936.1"/>
    <property type="molecule type" value="Genomic_DNA"/>
</dbReference>
<reference evidence="4" key="1">
    <citation type="submission" date="2022-10" db="EMBL/GenBank/DDBJ databases">
        <authorList>
            <person name="Chen Y."/>
            <person name="Dougan E. K."/>
            <person name="Chan C."/>
            <person name="Rhodes N."/>
            <person name="Thang M."/>
        </authorList>
    </citation>
    <scope>NUCLEOTIDE SEQUENCE</scope>
</reference>
<keyword evidence="2" id="KW-1133">Transmembrane helix</keyword>